<organism evidence="2 3">
    <name type="scientific">Halovibrio salipaludis</name>
    <dbReference type="NCBI Taxonomy" id="2032626"/>
    <lineage>
        <taxon>Bacteria</taxon>
        <taxon>Pseudomonadati</taxon>
        <taxon>Pseudomonadota</taxon>
        <taxon>Gammaproteobacteria</taxon>
        <taxon>Oceanospirillales</taxon>
        <taxon>Halomonadaceae</taxon>
        <taxon>Halovibrio</taxon>
    </lineage>
</organism>
<evidence type="ECO:0000313" key="3">
    <source>
        <dbReference type="Proteomes" id="UP000218896"/>
    </source>
</evidence>
<dbReference type="AlphaFoldDB" id="A0A2A2F970"/>
<evidence type="ECO:0000313" key="2">
    <source>
        <dbReference type="EMBL" id="PAU82061.1"/>
    </source>
</evidence>
<reference evidence="2 3" key="1">
    <citation type="submission" date="2017-08" db="EMBL/GenBank/DDBJ databases">
        <title>Halovibrio sewagensis sp. nov., isolated from wastewater of high salinity.</title>
        <authorList>
            <person name="Dong X."/>
            <person name="Zhang G."/>
        </authorList>
    </citation>
    <scope>NUCLEOTIDE SEQUENCE [LARGE SCALE GENOMIC DNA]</scope>
    <source>
        <strain evidence="2 3">YL5-2</strain>
    </source>
</reference>
<protein>
    <submittedName>
        <fullName evidence="2">Uncharacterized protein</fullName>
    </submittedName>
</protein>
<feature type="region of interest" description="Disordered" evidence="1">
    <location>
        <begin position="73"/>
        <end position="184"/>
    </location>
</feature>
<sequence length="184" mass="18344">MGPLMTSVVALSAGGLVVTNHNPVSPVAGVYLWSEVVQYGNQSTHLSEVSGMIEGMNPQAANLARDTGAQQLQTRGVQDGAQGRENTAGSNNARPAQDVSVQISQQGLDSAAANSGEAVPDASAADTNTAATLSSGDFGNVTNEAGNSASSRAEATNSPSGGSVAGNQSVSADEQLGTNIDVEA</sequence>
<accession>A0A2A2F970</accession>
<feature type="compositionally biased region" description="Polar residues" evidence="1">
    <location>
        <begin position="84"/>
        <end position="108"/>
    </location>
</feature>
<comment type="caution">
    <text evidence="2">The sequence shown here is derived from an EMBL/GenBank/DDBJ whole genome shotgun (WGS) entry which is preliminary data.</text>
</comment>
<evidence type="ECO:0000256" key="1">
    <source>
        <dbReference type="SAM" id="MobiDB-lite"/>
    </source>
</evidence>
<name>A0A2A2F970_9GAMM</name>
<keyword evidence="3" id="KW-1185">Reference proteome</keyword>
<feature type="compositionally biased region" description="Polar residues" evidence="1">
    <location>
        <begin position="140"/>
        <end position="178"/>
    </location>
</feature>
<dbReference type="Proteomes" id="UP000218896">
    <property type="component" value="Unassembled WGS sequence"/>
</dbReference>
<feature type="compositionally biased region" description="Low complexity" evidence="1">
    <location>
        <begin position="122"/>
        <end position="135"/>
    </location>
</feature>
<dbReference type="EMBL" id="NSKD01000001">
    <property type="protein sequence ID" value="PAU82061.1"/>
    <property type="molecule type" value="Genomic_DNA"/>
</dbReference>
<gene>
    <name evidence="2" type="ORF">CK501_02620</name>
</gene>
<proteinExistence type="predicted"/>